<feature type="region of interest" description="Disordered" evidence="1">
    <location>
        <begin position="325"/>
        <end position="473"/>
    </location>
</feature>
<dbReference type="InterPro" id="IPR018744">
    <property type="entry name" value="DUF2293"/>
</dbReference>
<evidence type="ECO:0000256" key="1">
    <source>
        <dbReference type="SAM" id="MobiDB-lite"/>
    </source>
</evidence>
<feature type="compositionally biased region" description="Polar residues" evidence="1">
    <location>
        <begin position="750"/>
        <end position="764"/>
    </location>
</feature>
<dbReference type="EMBL" id="JAFJYH010000343">
    <property type="protein sequence ID" value="KAG4412941.1"/>
    <property type="molecule type" value="Genomic_DNA"/>
</dbReference>
<evidence type="ECO:0000313" key="3">
    <source>
        <dbReference type="EMBL" id="KAG4412941.1"/>
    </source>
</evidence>
<evidence type="ECO:0000313" key="4">
    <source>
        <dbReference type="Proteomes" id="UP000664132"/>
    </source>
</evidence>
<keyword evidence="4" id="KW-1185">Reference proteome</keyword>
<sequence length="922" mass="103989">MVGKKKKAAKRAKADTSTATKPPRRGANKQDRRAHKLEKRKLEKKNMTAEMWAAPAPTHLVAKLDLPKVQSKYQSYFEFADNPEKKQKKLEFQVGLLAIVDALRLIVPRQVTNQPLDKYPGYAFVPVGDPILTNACKELSREQGAMIFIVSSHTQKEDNTKISEHVHRTGYYFRESIVDQAREIVGETVISKPTILPNTVEPIPESQEEINKQADGAIRDLFPRIPNPDRVMIIEHAFKKGAVFHGEPTVGLQPGIPLSRRVQLAVLAHIRHTHTRYDKLLRETTWMNARKAVEPVCLDVLIKWRGDEETGRDQMDEILREVVIITDSEDEDDSSEEDSSDEEGEVTSSSSTEPPSQPNSRNQQRPQTTLATPSSNTLALADRTNQGAISSRTRAKDPRDKKEQRGFKRYQAAWQDAINRQQAPRSHTGTPYQDPEISRPRSIVATQAASPRYLQGEFSRAGSTYRQYRPPGTLRSEVNISHSERAVYYPDVPPQHHQEGPQVLPYQATQQHYGTTGNQYSSMENQPPQVVRRSPVKHGLQDYLVPSIETASSDVSSPRIHEWSGPRGQDVNHSRVVGPRTHTPAPHQVIVINDDSPQVKRRRMIREDDSGHFRPLPSRDHSFHVPASHSDSLTLKSSSFVQTEVRDSSPIVRHSGAPTQATQGLLRDTEAFYTDPLTGERLPVYDAPEPGYMPKHSGSMTRGEGRFSADQREDSYRMRPMGHPEAHDGIHHRWPIHIQNGSEISDLNARSSNARHPESVYNSEHQMRHTSPAISSSYQPSRSFGMSSKSGGPDQNFIQSFSQSRLDGPSYSRDGFSAVPTRPQQNVASHGNLPYHQEIQAGSYLPSVPSRARSPIRYVEKPMLVREPPQQPSYYDHEYPVRRAYREPPAPLPQQQPVSSAEVPVYVRTIPPTNRRPVIYLE</sequence>
<feature type="compositionally biased region" description="Polar residues" evidence="1">
    <location>
        <begin position="418"/>
        <end position="431"/>
    </location>
</feature>
<dbReference type="PANTHER" id="PTHR38113:SF1">
    <property type="entry name" value="DUF2293 DOMAIN-CONTAINING PROTEIN"/>
    <property type="match status" value="1"/>
</dbReference>
<feature type="domain" description="DUF2293" evidence="2">
    <location>
        <begin position="217"/>
        <end position="305"/>
    </location>
</feature>
<feature type="compositionally biased region" description="Polar residues" evidence="1">
    <location>
        <begin position="772"/>
        <end position="790"/>
    </location>
</feature>
<reference evidence="3" key="1">
    <citation type="submission" date="2021-02" db="EMBL/GenBank/DDBJ databases">
        <title>Genome sequence Cadophora malorum strain M34.</title>
        <authorList>
            <person name="Stefanovic E."/>
            <person name="Vu D."/>
            <person name="Scully C."/>
            <person name="Dijksterhuis J."/>
            <person name="Roader J."/>
            <person name="Houbraken J."/>
        </authorList>
    </citation>
    <scope>NUCLEOTIDE SEQUENCE</scope>
    <source>
        <strain evidence="3">M34</strain>
    </source>
</reference>
<feature type="region of interest" description="Disordered" evidence="1">
    <location>
        <begin position="609"/>
        <end position="630"/>
    </location>
</feature>
<feature type="compositionally biased region" description="Basic residues" evidence="1">
    <location>
        <begin position="1"/>
        <end position="11"/>
    </location>
</feature>
<feature type="compositionally biased region" description="Basic residues" evidence="1">
    <location>
        <begin position="22"/>
        <end position="39"/>
    </location>
</feature>
<dbReference type="OrthoDB" id="5288828at2759"/>
<dbReference type="Pfam" id="PF10056">
    <property type="entry name" value="DUF2293"/>
    <property type="match status" value="1"/>
</dbReference>
<proteinExistence type="predicted"/>
<feature type="compositionally biased region" description="Polar residues" evidence="1">
    <location>
        <begin position="358"/>
        <end position="392"/>
    </location>
</feature>
<dbReference type="AlphaFoldDB" id="A0A8H7T633"/>
<feature type="compositionally biased region" description="Basic and acidic residues" evidence="1">
    <location>
        <begin position="609"/>
        <end position="623"/>
    </location>
</feature>
<protein>
    <recommendedName>
        <fullName evidence="2">DUF2293 domain-containing protein</fullName>
    </recommendedName>
</protein>
<evidence type="ECO:0000259" key="2">
    <source>
        <dbReference type="Pfam" id="PF10056"/>
    </source>
</evidence>
<feature type="compositionally biased region" description="Acidic residues" evidence="1">
    <location>
        <begin position="327"/>
        <end position="345"/>
    </location>
</feature>
<comment type="caution">
    <text evidence="3">The sequence shown here is derived from an EMBL/GenBank/DDBJ whole genome shotgun (WGS) entry which is preliminary data.</text>
</comment>
<accession>A0A8H7T633</accession>
<feature type="region of interest" description="Disordered" evidence="1">
    <location>
        <begin position="1"/>
        <end position="45"/>
    </location>
</feature>
<organism evidence="3 4">
    <name type="scientific">Cadophora malorum</name>
    <dbReference type="NCBI Taxonomy" id="108018"/>
    <lineage>
        <taxon>Eukaryota</taxon>
        <taxon>Fungi</taxon>
        <taxon>Dikarya</taxon>
        <taxon>Ascomycota</taxon>
        <taxon>Pezizomycotina</taxon>
        <taxon>Leotiomycetes</taxon>
        <taxon>Helotiales</taxon>
        <taxon>Ploettnerulaceae</taxon>
        <taxon>Cadophora</taxon>
    </lineage>
</organism>
<feature type="region of interest" description="Disordered" evidence="1">
    <location>
        <begin position="750"/>
        <end position="828"/>
    </location>
</feature>
<feature type="compositionally biased region" description="Basic and acidic residues" evidence="1">
    <location>
        <begin position="394"/>
        <end position="406"/>
    </location>
</feature>
<name>A0A8H7T633_9HELO</name>
<dbReference type="PANTHER" id="PTHR38113">
    <property type="match status" value="1"/>
</dbReference>
<dbReference type="Proteomes" id="UP000664132">
    <property type="component" value="Unassembled WGS sequence"/>
</dbReference>
<feature type="compositionally biased region" description="Polar residues" evidence="1">
    <location>
        <begin position="796"/>
        <end position="805"/>
    </location>
</feature>
<gene>
    <name evidence="3" type="ORF">IFR04_013927</name>
</gene>